<keyword evidence="4" id="KW-1133">Transmembrane helix</keyword>
<organism evidence="6 7">
    <name type="scientific">Hydrogenimonas thermophila</name>
    <dbReference type="NCBI Taxonomy" id="223786"/>
    <lineage>
        <taxon>Bacteria</taxon>
        <taxon>Pseudomonadati</taxon>
        <taxon>Campylobacterota</taxon>
        <taxon>Epsilonproteobacteria</taxon>
        <taxon>Campylobacterales</taxon>
        <taxon>Hydrogenimonadaceae</taxon>
        <taxon>Hydrogenimonas</taxon>
    </lineage>
</organism>
<evidence type="ECO:0000313" key="7">
    <source>
        <dbReference type="Proteomes" id="UP000199227"/>
    </source>
</evidence>
<evidence type="ECO:0000256" key="2">
    <source>
        <dbReference type="PROSITE-ProRule" id="PRU00284"/>
    </source>
</evidence>
<feature type="transmembrane region" description="Helical" evidence="4">
    <location>
        <begin position="9"/>
        <end position="42"/>
    </location>
</feature>
<evidence type="ECO:0000256" key="4">
    <source>
        <dbReference type="SAM" id="Phobius"/>
    </source>
</evidence>
<dbReference type="EMBL" id="FOXB01000023">
    <property type="protein sequence ID" value="SFP51539.1"/>
    <property type="molecule type" value="Genomic_DNA"/>
</dbReference>
<dbReference type="AlphaFoldDB" id="A0A1I5QZ44"/>
<feature type="domain" description="Methyl-accepting transducer" evidence="5">
    <location>
        <begin position="142"/>
        <end position="382"/>
    </location>
</feature>
<dbReference type="Gene3D" id="1.20.120.1530">
    <property type="match status" value="1"/>
</dbReference>
<keyword evidence="7" id="KW-1185">Reference proteome</keyword>
<keyword evidence="4" id="KW-0472">Membrane</keyword>
<dbReference type="PANTHER" id="PTHR32089:SF112">
    <property type="entry name" value="LYSOZYME-LIKE PROTEIN-RELATED"/>
    <property type="match status" value="1"/>
</dbReference>
<dbReference type="OrthoDB" id="1808874at2"/>
<dbReference type="Gene3D" id="1.20.120.30">
    <property type="entry name" value="Aspartate receptor, ligand-binding domain"/>
    <property type="match status" value="1"/>
</dbReference>
<dbReference type="Gene3D" id="1.10.287.950">
    <property type="entry name" value="Methyl-accepting chemotaxis protein"/>
    <property type="match status" value="1"/>
</dbReference>
<evidence type="ECO:0000256" key="3">
    <source>
        <dbReference type="SAM" id="Coils"/>
    </source>
</evidence>
<protein>
    <submittedName>
        <fullName evidence="6">Methyl-accepting chemotaxis protein</fullName>
    </submittedName>
</protein>
<dbReference type="PROSITE" id="PS50111">
    <property type="entry name" value="CHEMOTAXIS_TRANSDUC_2"/>
    <property type="match status" value="1"/>
</dbReference>
<dbReference type="SUPFAM" id="SSF58104">
    <property type="entry name" value="Methyl-accepting chemotaxis protein (MCP) signaling domain"/>
    <property type="match status" value="1"/>
</dbReference>
<dbReference type="Pfam" id="PF13682">
    <property type="entry name" value="CZB"/>
    <property type="match status" value="1"/>
</dbReference>
<dbReference type="InterPro" id="IPR025991">
    <property type="entry name" value="Chemoreceptor_zinc-bind_dom"/>
</dbReference>
<dbReference type="STRING" id="223786.SAMN05216234_12326"/>
<sequence length="480" mass="53831">MKNVKVISFLAIAVLSALYLVYITEYIAAAVIFLLSVILYFVPIENSKNDDSSELLNQIDYVLKNVSEGKLTDRVKLDKNETKLERVAWHLNNALDQMEVILRETKYTIQAVSNGDYERNLFSSGLHGEFKDSLEAIQKAIEALKANAKYQTMGILSTEFSKINDGLKGSMRYITNDVLKLDEVVRLSSTKTGEAYKTSTETLNAVKEANEDIENLSVLVQDTTEAIDNLNSNVNQINSVVVLIKDIADQTNLLALNAAIEAARAGEHGRGFAVVADEVRNLAERTQKATGEITITIKSLQQQSSNIQTNAENINKVAEKSSNTMKNFAETMNEFNSNLLSVAKESNKGSFSIFMEVFKINHIMFKSRAYSAVVNGSVADEILHTNYETCDFGKWYHGKGKELFGNLDIFRKMGDAHKKFHEFIDKNLELIKDGENTLNLENKDTIIDRFKEAEKYSEELFSLMDQLSEKVGEDIDISTV</sequence>
<dbReference type="Proteomes" id="UP000199227">
    <property type="component" value="Unassembled WGS sequence"/>
</dbReference>
<dbReference type="Pfam" id="PF00015">
    <property type="entry name" value="MCPsignal"/>
    <property type="match status" value="1"/>
</dbReference>
<keyword evidence="3" id="KW-0175">Coiled coil</keyword>
<evidence type="ECO:0000256" key="1">
    <source>
        <dbReference type="ARBA" id="ARBA00023224"/>
    </source>
</evidence>
<dbReference type="GO" id="GO:0016020">
    <property type="term" value="C:membrane"/>
    <property type="evidence" value="ECO:0007669"/>
    <property type="project" value="InterPro"/>
</dbReference>
<proteinExistence type="predicted"/>
<accession>A0A1I5QZ44</accession>
<evidence type="ECO:0000259" key="5">
    <source>
        <dbReference type="PROSITE" id="PS50111"/>
    </source>
</evidence>
<reference evidence="6 7" key="1">
    <citation type="submission" date="2016-10" db="EMBL/GenBank/DDBJ databases">
        <authorList>
            <person name="de Groot N.N."/>
        </authorList>
    </citation>
    <scope>NUCLEOTIDE SEQUENCE [LARGE SCALE GENOMIC DNA]</scope>
    <source>
        <strain evidence="6 7">EP1-55-1</strain>
    </source>
</reference>
<dbReference type="SMART" id="SM00283">
    <property type="entry name" value="MA"/>
    <property type="match status" value="1"/>
</dbReference>
<feature type="coiled-coil region" evidence="3">
    <location>
        <begin position="206"/>
        <end position="233"/>
    </location>
</feature>
<keyword evidence="1 2" id="KW-0807">Transducer</keyword>
<dbReference type="PANTHER" id="PTHR32089">
    <property type="entry name" value="METHYL-ACCEPTING CHEMOTAXIS PROTEIN MCPB"/>
    <property type="match status" value="1"/>
</dbReference>
<evidence type="ECO:0000313" key="6">
    <source>
        <dbReference type="EMBL" id="SFP51539.1"/>
    </source>
</evidence>
<dbReference type="GO" id="GO:0007165">
    <property type="term" value="P:signal transduction"/>
    <property type="evidence" value="ECO:0007669"/>
    <property type="project" value="UniProtKB-KW"/>
</dbReference>
<dbReference type="InterPro" id="IPR004089">
    <property type="entry name" value="MCPsignal_dom"/>
</dbReference>
<keyword evidence="4" id="KW-0812">Transmembrane</keyword>
<gene>
    <name evidence="6" type="ORF">SAMN05216234_12326</name>
</gene>
<name>A0A1I5QZ44_9BACT</name>